<organism evidence="1 2">
    <name type="scientific">Bradyrhizobium cosmicum</name>
    <dbReference type="NCBI Taxonomy" id="1404864"/>
    <lineage>
        <taxon>Bacteria</taxon>
        <taxon>Pseudomonadati</taxon>
        <taxon>Pseudomonadota</taxon>
        <taxon>Alphaproteobacteria</taxon>
        <taxon>Hyphomicrobiales</taxon>
        <taxon>Nitrobacteraceae</taxon>
        <taxon>Bradyrhizobium</taxon>
    </lineage>
</organism>
<dbReference type="Proteomes" id="UP000007886">
    <property type="component" value="Chromosome"/>
</dbReference>
<dbReference type="EMBL" id="AP012279">
    <property type="protein sequence ID" value="BAL75996.1"/>
    <property type="molecule type" value="Genomic_DNA"/>
</dbReference>
<dbReference type="KEGG" id="brs:S23_27840"/>
<name>A0AAI8MCS8_9BRAD</name>
<keyword evidence="2" id="KW-1185">Reference proteome</keyword>
<protein>
    <submittedName>
        <fullName evidence="1">Uncharacterized protein</fullName>
    </submittedName>
</protein>
<dbReference type="RefSeq" id="WP_015685316.1">
    <property type="nucleotide sequence ID" value="NC_017082.1"/>
</dbReference>
<evidence type="ECO:0000313" key="2">
    <source>
        <dbReference type="Proteomes" id="UP000007886"/>
    </source>
</evidence>
<proteinExistence type="predicted"/>
<accession>A0AAI8MCS8</accession>
<reference evidence="1 2" key="1">
    <citation type="journal article" date="2012" name="Microbes Environ.">
        <title>Complete genome sequence of Bradyrhizobium sp. S23321: insights into symbiosis evolution in soil oligotrophs.</title>
        <authorList>
            <person name="Okubo T."/>
            <person name="Tsukui T."/>
            <person name="Maita H."/>
            <person name="Okamoto S."/>
            <person name="Oshima K."/>
            <person name="Fujisawa T."/>
            <person name="Saito A."/>
            <person name="Futamata H."/>
            <person name="Hattori R."/>
            <person name="Shimomura Y."/>
            <person name="Haruta S."/>
            <person name="Morimoto S."/>
            <person name="Wang Y."/>
            <person name="Sakai Y."/>
            <person name="Hattori M."/>
            <person name="Aizawa S."/>
            <person name="Nagashima K.V.P."/>
            <person name="Masuda S."/>
            <person name="Hattori T."/>
            <person name="Yamashita A."/>
            <person name="Bao Z."/>
            <person name="Hayatsu M."/>
            <person name="Kajiya-Kanegae H."/>
            <person name="Yoshinaga I."/>
            <person name="Sakamoto K."/>
            <person name="Toyota K."/>
            <person name="Nakao M."/>
            <person name="Kohara M."/>
            <person name="Anda M."/>
            <person name="Niwa R."/>
            <person name="Jung-Hwan P."/>
            <person name="Sameshima-Saito R."/>
            <person name="Tokuda S."/>
            <person name="Yamamoto S."/>
            <person name="Yamamoto S."/>
            <person name="Yokoyama T."/>
            <person name="Akutsu T."/>
            <person name="Nakamura Y."/>
            <person name="Nakahira-Yanaka Y."/>
            <person name="Takada Hoshino Y."/>
            <person name="Hirakawa H."/>
            <person name="Mitsui H."/>
            <person name="Terasawa K."/>
            <person name="Itakura M."/>
            <person name="Sato S."/>
            <person name="Ikeda-Ohtsubo W."/>
            <person name="Sakakura N."/>
            <person name="Kaminuma E."/>
            <person name="Minamisawa K."/>
        </authorList>
    </citation>
    <scope>NUCLEOTIDE SEQUENCE [LARGE SCALE GENOMIC DNA]</scope>
    <source>
        <strain evidence="1 2">S23321</strain>
    </source>
</reference>
<dbReference type="AlphaFoldDB" id="A0AAI8MCS8"/>
<evidence type="ECO:0000313" key="1">
    <source>
        <dbReference type="EMBL" id="BAL75996.1"/>
    </source>
</evidence>
<gene>
    <name evidence="1" type="ORF">S23_27840</name>
</gene>
<sequence length="64" mass="6622">MGFKFGSNDFAAAYLGGTSVDKFYLGSTDLGGASNQPPAGFVFITDDDGAILTDDDGAYFLEVA</sequence>